<comment type="caution">
    <text evidence="10">The sequence shown here is derived from an EMBL/GenBank/DDBJ whole genome shotgun (WGS) entry which is preliminary data.</text>
</comment>
<dbReference type="SUPFAM" id="SSF57701">
    <property type="entry name" value="Zn2/Cys6 DNA-binding domain"/>
    <property type="match status" value="1"/>
</dbReference>
<dbReference type="PANTHER" id="PTHR31313:SF83">
    <property type="entry name" value="ZN(II)2CYS6 TRANSCRIPTION FACTOR (EUROFUNG)"/>
    <property type="match status" value="1"/>
</dbReference>
<evidence type="ECO:0000256" key="8">
    <source>
        <dbReference type="SAM" id="MobiDB-lite"/>
    </source>
</evidence>
<dbReference type="GO" id="GO:0008270">
    <property type="term" value="F:zinc ion binding"/>
    <property type="evidence" value="ECO:0007669"/>
    <property type="project" value="InterPro"/>
</dbReference>
<evidence type="ECO:0000313" key="10">
    <source>
        <dbReference type="EMBL" id="KAH7366880.1"/>
    </source>
</evidence>
<dbReference type="GO" id="GO:0000981">
    <property type="term" value="F:DNA-binding transcription factor activity, RNA polymerase II-specific"/>
    <property type="evidence" value="ECO:0007669"/>
    <property type="project" value="InterPro"/>
</dbReference>
<feature type="region of interest" description="Disordered" evidence="8">
    <location>
        <begin position="629"/>
        <end position="651"/>
    </location>
</feature>
<proteinExistence type="predicted"/>
<dbReference type="GO" id="GO:0003677">
    <property type="term" value="F:DNA binding"/>
    <property type="evidence" value="ECO:0007669"/>
    <property type="project" value="UniProtKB-KW"/>
</dbReference>
<organism evidence="10 11">
    <name type="scientific">Plectosphaerella cucumerina</name>
    <dbReference type="NCBI Taxonomy" id="40658"/>
    <lineage>
        <taxon>Eukaryota</taxon>
        <taxon>Fungi</taxon>
        <taxon>Dikarya</taxon>
        <taxon>Ascomycota</taxon>
        <taxon>Pezizomycotina</taxon>
        <taxon>Sordariomycetes</taxon>
        <taxon>Hypocreomycetidae</taxon>
        <taxon>Glomerellales</taxon>
        <taxon>Plectosphaerellaceae</taxon>
        <taxon>Plectosphaerella</taxon>
    </lineage>
</organism>
<gene>
    <name evidence="10" type="ORF">B0T11DRAFT_315468</name>
</gene>
<feature type="region of interest" description="Disordered" evidence="8">
    <location>
        <begin position="1"/>
        <end position="31"/>
    </location>
</feature>
<dbReference type="GO" id="GO:0006351">
    <property type="term" value="P:DNA-templated transcription"/>
    <property type="evidence" value="ECO:0007669"/>
    <property type="project" value="InterPro"/>
</dbReference>
<dbReference type="Gene3D" id="4.10.240.10">
    <property type="entry name" value="Zn(2)-C6 fungal-type DNA-binding domain"/>
    <property type="match status" value="1"/>
</dbReference>
<dbReference type="InterPro" id="IPR036864">
    <property type="entry name" value="Zn2-C6_fun-type_DNA-bd_sf"/>
</dbReference>
<evidence type="ECO:0000256" key="1">
    <source>
        <dbReference type="ARBA" id="ARBA00004123"/>
    </source>
</evidence>
<dbReference type="EMBL" id="JAGPXD010000002">
    <property type="protein sequence ID" value="KAH7366880.1"/>
    <property type="molecule type" value="Genomic_DNA"/>
</dbReference>
<protein>
    <submittedName>
        <fullName evidence="10">Fungal-specific transcription factor domain-containing protein</fullName>
    </submittedName>
</protein>
<keyword evidence="4" id="KW-0805">Transcription regulation</keyword>
<keyword evidence="7" id="KW-0539">Nucleus</keyword>
<dbReference type="SMART" id="SM00066">
    <property type="entry name" value="GAL4"/>
    <property type="match status" value="1"/>
</dbReference>
<dbReference type="GO" id="GO:0005634">
    <property type="term" value="C:nucleus"/>
    <property type="evidence" value="ECO:0007669"/>
    <property type="project" value="UniProtKB-SubCell"/>
</dbReference>
<dbReference type="OrthoDB" id="4161332at2759"/>
<dbReference type="InterPro" id="IPR051615">
    <property type="entry name" value="Transcr_Regulatory_Elem"/>
</dbReference>
<keyword evidence="11" id="KW-1185">Reference proteome</keyword>
<name>A0A8K0TKL5_9PEZI</name>
<evidence type="ECO:0000313" key="11">
    <source>
        <dbReference type="Proteomes" id="UP000813385"/>
    </source>
</evidence>
<feature type="domain" description="Zn(2)-C6 fungal-type" evidence="9">
    <location>
        <begin position="32"/>
        <end position="62"/>
    </location>
</feature>
<reference evidence="10" key="1">
    <citation type="journal article" date="2021" name="Nat. Commun.">
        <title>Genetic determinants of endophytism in the Arabidopsis root mycobiome.</title>
        <authorList>
            <person name="Mesny F."/>
            <person name="Miyauchi S."/>
            <person name="Thiergart T."/>
            <person name="Pickel B."/>
            <person name="Atanasova L."/>
            <person name="Karlsson M."/>
            <person name="Huettel B."/>
            <person name="Barry K.W."/>
            <person name="Haridas S."/>
            <person name="Chen C."/>
            <person name="Bauer D."/>
            <person name="Andreopoulos W."/>
            <person name="Pangilinan J."/>
            <person name="LaButti K."/>
            <person name="Riley R."/>
            <person name="Lipzen A."/>
            <person name="Clum A."/>
            <person name="Drula E."/>
            <person name="Henrissat B."/>
            <person name="Kohler A."/>
            <person name="Grigoriev I.V."/>
            <person name="Martin F.M."/>
            <person name="Hacquard S."/>
        </authorList>
    </citation>
    <scope>NUCLEOTIDE SEQUENCE</scope>
    <source>
        <strain evidence="10">MPI-CAGE-AT-0016</strain>
    </source>
</reference>
<keyword evidence="6" id="KW-0804">Transcription</keyword>
<feature type="region of interest" description="Disordered" evidence="8">
    <location>
        <begin position="167"/>
        <end position="190"/>
    </location>
</feature>
<dbReference type="Pfam" id="PF00172">
    <property type="entry name" value="Zn_clus"/>
    <property type="match status" value="1"/>
</dbReference>
<keyword evidence="5" id="KW-0238">DNA-binding</keyword>
<dbReference type="CDD" id="cd00067">
    <property type="entry name" value="GAL4"/>
    <property type="match status" value="1"/>
</dbReference>
<dbReference type="InterPro" id="IPR007219">
    <property type="entry name" value="XnlR_reg_dom"/>
</dbReference>
<dbReference type="Pfam" id="PF04082">
    <property type="entry name" value="Fungal_trans"/>
    <property type="match status" value="1"/>
</dbReference>
<dbReference type="PANTHER" id="PTHR31313">
    <property type="entry name" value="TY1 ENHANCER ACTIVATOR"/>
    <property type="match status" value="1"/>
</dbReference>
<dbReference type="CDD" id="cd12148">
    <property type="entry name" value="fungal_TF_MHR"/>
    <property type="match status" value="1"/>
</dbReference>
<dbReference type="AlphaFoldDB" id="A0A8K0TKL5"/>
<sequence>MTPPPPTDTGKPPSGGHKPGSSGPRSKYAPRACQECRRRRAKCDGQKPTCARCHARGKSCVFTTEADNRGSAPKSYMSLLQARISLLEDVLRLHSIDVDASIAFLDAQRGQADGGPPAAYSSPQAFDQMCADLEGALYLDDPLDENDVPGSEARFFGATSGRLELQPLTSSDIGTPSDTEQAKSSVSSRQIPHALSSSHAVYDWGVDDLVTPDLRDLLVDLYFQWEQPWFQMVDERLFKDSLHRGGPYSSTLLLCCIMAVGSRYSDDPNARTDPDDPRTAGRLFAERAEALLGNELRSPSIPTLQALAILGTYQIAIGSDSLAWQYHGMANRLLLDLGLNVHSNTVTGTSVLTPDEVHLRRQIYWALYLNDKLWASYSGRDSQAAVSLPSLPSAEETPGQDRRRHLVILQHAMATHCQILEKILTRLYGPKRLTSPSERRAFFDSCILTLKGWYYSLPLELKTKLAEGETGLSPHALVLAMVYHTSVVLLSKPFLPRDHRSKGQLGAHEVSSRASAASLEAAEEICILTERYREIFGGFRCSPITATHCTLTAALVIMYVPSGSAGRTPSRRSQVQCCLRTLRELSVSWGPPLRYWRTLDKALSGKSSSGLWDSDFVAERHATQQSFRAKATNGVTTAAEANASSDSGVPPPNVHDPQALLEHGNFSANIGDAADCAAALDVAMPFPQELWCEGAAQFFGGTECLDVGAFDDFSWDVGLETPNDGFLGATLPPAVLEPFRDADGAGYEPLRSHPAAIASAHAGNTTWTQNSPRSPCLERTLCEQNLRDCLHVSNHECTY</sequence>
<evidence type="ECO:0000256" key="6">
    <source>
        <dbReference type="ARBA" id="ARBA00023163"/>
    </source>
</evidence>
<feature type="compositionally biased region" description="Low complexity" evidence="8">
    <location>
        <begin position="8"/>
        <end position="27"/>
    </location>
</feature>
<evidence type="ECO:0000256" key="2">
    <source>
        <dbReference type="ARBA" id="ARBA00022723"/>
    </source>
</evidence>
<evidence type="ECO:0000256" key="4">
    <source>
        <dbReference type="ARBA" id="ARBA00023015"/>
    </source>
</evidence>
<keyword evidence="2" id="KW-0479">Metal-binding</keyword>
<dbReference type="PROSITE" id="PS50048">
    <property type="entry name" value="ZN2_CY6_FUNGAL_2"/>
    <property type="match status" value="1"/>
</dbReference>
<evidence type="ECO:0000259" key="9">
    <source>
        <dbReference type="PROSITE" id="PS50048"/>
    </source>
</evidence>
<dbReference type="InterPro" id="IPR001138">
    <property type="entry name" value="Zn2Cys6_DnaBD"/>
</dbReference>
<keyword evidence="3" id="KW-0862">Zinc</keyword>
<evidence type="ECO:0000256" key="3">
    <source>
        <dbReference type="ARBA" id="ARBA00022833"/>
    </source>
</evidence>
<accession>A0A8K0TKL5</accession>
<dbReference type="SMART" id="SM00906">
    <property type="entry name" value="Fungal_trans"/>
    <property type="match status" value="1"/>
</dbReference>
<dbReference type="Proteomes" id="UP000813385">
    <property type="component" value="Unassembled WGS sequence"/>
</dbReference>
<comment type="subcellular location">
    <subcellularLocation>
        <location evidence="1">Nucleus</location>
    </subcellularLocation>
</comment>
<evidence type="ECO:0000256" key="5">
    <source>
        <dbReference type="ARBA" id="ARBA00023125"/>
    </source>
</evidence>
<evidence type="ECO:0000256" key="7">
    <source>
        <dbReference type="ARBA" id="ARBA00023242"/>
    </source>
</evidence>
<dbReference type="PROSITE" id="PS00463">
    <property type="entry name" value="ZN2_CY6_FUNGAL_1"/>
    <property type="match status" value="1"/>
</dbReference>